<accession>A0A6G0YGJ5</accession>
<sequence length="61" mass="7475">MYDFFFTFLLIGRFLDSERNDECIDLTKLCVFYFYFFFFVSVYTRKSRNNVSISNFEGGFR</sequence>
<gene>
    <name evidence="2" type="ORF">FWK35_00020877</name>
</gene>
<protein>
    <submittedName>
        <fullName evidence="2">Uncharacterized protein</fullName>
    </submittedName>
</protein>
<keyword evidence="1" id="KW-1133">Transmembrane helix</keyword>
<keyword evidence="1" id="KW-0812">Transmembrane</keyword>
<dbReference type="AlphaFoldDB" id="A0A6G0YGJ5"/>
<keyword evidence="3" id="KW-1185">Reference proteome</keyword>
<comment type="caution">
    <text evidence="2">The sequence shown here is derived from an EMBL/GenBank/DDBJ whole genome shotgun (WGS) entry which is preliminary data.</text>
</comment>
<proteinExistence type="predicted"/>
<dbReference type="EMBL" id="VUJU01004184">
    <property type="protein sequence ID" value="KAF0755293.1"/>
    <property type="molecule type" value="Genomic_DNA"/>
</dbReference>
<reference evidence="2 3" key="1">
    <citation type="submission" date="2019-08" db="EMBL/GenBank/DDBJ databases">
        <title>Whole genome of Aphis craccivora.</title>
        <authorList>
            <person name="Voronova N.V."/>
            <person name="Shulinski R.S."/>
            <person name="Bandarenka Y.V."/>
            <person name="Zhorov D.G."/>
            <person name="Warner D."/>
        </authorList>
    </citation>
    <scope>NUCLEOTIDE SEQUENCE [LARGE SCALE GENOMIC DNA]</scope>
    <source>
        <strain evidence="2">180601</strain>
        <tissue evidence="2">Whole Body</tissue>
    </source>
</reference>
<feature type="transmembrane region" description="Helical" evidence="1">
    <location>
        <begin position="26"/>
        <end position="44"/>
    </location>
</feature>
<organism evidence="2 3">
    <name type="scientific">Aphis craccivora</name>
    <name type="common">Cowpea aphid</name>
    <dbReference type="NCBI Taxonomy" id="307492"/>
    <lineage>
        <taxon>Eukaryota</taxon>
        <taxon>Metazoa</taxon>
        <taxon>Ecdysozoa</taxon>
        <taxon>Arthropoda</taxon>
        <taxon>Hexapoda</taxon>
        <taxon>Insecta</taxon>
        <taxon>Pterygota</taxon>
        <taxon>Neoptera</taxon>
        <taxon>Paraneoptera</taxon>
        <taxon>Hemiptera</taxon>
        <taxon>Sternorrhyncha</taxon>
        <taxon>Aphidomorpha</taxon>
        <taxon>Aphidoidea</taxon>
        <taxon>Aphididae</taxon>
        <taxon>Aphidini</taxon>
        <taxon>Aphis</taxon>
        <taxon>Aphis</taxon>
    </lineage>
</organism>
<name>A0A6G0YGJ5_APHCR</name>
<dbReference type="Proteomes" id="UP000478052">
    <property type="component" value="Unassembled WGS sequence"/>
</dbReference>
<evidence type="ECO:0000256" key="1">
    <source>
        <dbReference type="SAM" id="Phobius"/>
    </source>
</evidence>
<keyword evidence="1" id="KW-0472">Membrane</keyword>
<evidence type="ECO:0000313" key="3">
    <source>
        <dbReference type="Proteomes" id="UP000478052"/>
    </source>
</evidence>
<evidence type="ECO:0000313" key="2">
    <source>
        <dbReference type="EMBL" id="KAF0755293.1"/>
    </source>
</evidence>